<dbReference type="RefSeq" id="WP_043413978.1">
    <property type="nucleotide sequence ID" value="NZ_CP092427.2"/>
</dbReference>
<feature type="active site" description="O-isoaspartyl threonine intermediate" evidence="5">
    <location>
        <position position="12"/>
    </location>
</feature>
<sequence>MTRIAVIATGGTIASTATEGGVVATRTAAAVLEGAVFDGIDIETHDLMTVGSYRMTLAHLRAISDAVASLLRRTQDPVDGIVITHGTDTMEETALLLDLVHDDERPVVLTGAQRAGDAVDGDGPRNLADAVLTAAAPQCRGLGALIVFAGRILPARGTRKVHTTALDAFRSSAGGDLGTVADGTVTVGAVPRRPAPLPRPSAAFEDIRVDLIEMYPGADDVLIGAAVSAGARGIVLAGTGIGNANPVVVAAVRDLVSADVAVVLSTRVPEGPVQGVYGDGGGADLVAAGVPTASGLPATQLRILLALWLSENKADAARVRSMIATYADMKTHNREE</sequence>
<dbReference type="InterPro" id="IPR004550">
    <property type="entry name" value="AsnASE_II"/>
</dbReference>
<dbReference type="InterPro" id="IPR036152">
    <property type="entry name" value="Asp/glu_Ase-like_sf"/>
</dbReference>
<evidence type="ECO:0000313" key="13">
    <source>
        <dbReference type="Proteomes" id="UP001055159"/>
    </source>
</evidence>
<dbReference type="InterPro" id="IPR027475">
    <property type="entry name" value="Asparaginase/glutaminase_AS2"/>
</dbReference>
<dbReference type="Proteomes" id="UP001140272">
    <property type="component" value="Unassembled WGS sequence"/>
</dbReference>
<dbReference type="GO" id="GO:0006528">
    <property type="term" value="P:asparagine metabolic process"/>
    <property type="evidence" value="ECO:0007669"/>
    <property type="project" value="InterPro"/>
</dbReference>
<dbReference type="EC" id="3.5.1.1" evidence="2"/>
<dbReference type="PROSITE" id="PS00144">
    <property type="entry name" value="ASN_GLN_ASE_1"/>
    <property type="match status" value="1"/>
</dbReference>
<organism evidence="11 14">
    <name type="scientific">Mycolicibacterium rufum</name>
    <dbReference type="NCBI Taxonomy" id="318424"/>
    <lineage>
        <taxon>Bacteria</taxon>
        <taxon>Bacillati</taxon>
        <taxon>Actinomycetota</taxon>
        <taxon>Actinomycetes</taxon>
        <taxon>Mycobacteriales</taxon>
        <taxon>Mycobacteriaceae</taxon>
        <taxon>Mycolicibacterium</taxon>
    </lineage>
</organism>
<dbReference type="Pfam" id="PF17763">
    <property type="entry name" value="Asparaginase_C"/>
    <property type="match status" value="1"/>
</dbReference>
<evidence type="ECO:0000259" key="9">
    <source>
        <dbReference type="Pfam" id="PF00710"/>
    </source>
</evidence>
<comment type="similarity">
    <text evidence="1">Belongs to the asparaginase 1 family.</text>
</comment>
<comment type="catalytic activity">
    <reaction evidence="4">
        <text>L-asparagine + H2O = L-aspartate + NH4(+)</text>
        <dbReference type="Rhea" id="RHEA:21016"/>
        <dbReference type="ChEBI" id="CHEBI:15377"/>
        <dbReference type="ChEBI" id="CHEBI:28938"/>
        <dbReference type="ChEBI" id="CHEBI:29991"/>
        <dbReference type="ChEBI" id="CHEBI:58048"/>
        <dbReference type="EC" id="3.5.1.1"/>
    </reaction>
</comment>
<evidence type="ECO:0000313" key="11">
    <source>
        <dbReference type="EMBL" id="MCV7071680.1"/>
    </source>
</evidence>
<dbReference type="PRINTS" id="PR00139">
    <property type="entry name" value="ASNGLNASE"/>
</dbReference>
<dbReference type="InterPro" id="IPR006034">
    <property type="entry name" value="Asparaginase/glutaminase-like"/>
</dbReference>
<dbReference type="EMBL" id="JACKRN010000569">
    <property type="protein sequence ID" value="MCV7071680.1"/>
    <property type="molecule type" value="Genomic_DNA"/>
</dbReference>
<dbReference type="SUPFAM" id="SSF53774">
    <property type="entry name" value="Glutaminase/Asparaginase"/>
    <property type="match status" value="1"/>
</dbReference>
<feature type="binding site" evidence="6">
    <location>
        <begin position="87"/>
        <end position="88"/>
    </location>
    <ligand>
        <name>substrate</name>
    </ligand>
</feature>
<dbReference type="InterPro" id="IPR027474">
    <property type="entry name" value="L-asparaginase_N"/>
</dbReference>
<proteinExistence type="inferred from homology"/>
<name>A0A9X3BQV9_9MYCO</name>
<dbReference type="PIRSF" id="PIRSF001220">
    <property type="entry name" value="L-ASNase_gatD"/>
    <property type="match status" value="1"/>
</dbReference>
<gene>
    <name evidence="11" type="ORF">H7H73_16040</name>
    <name evidence="12" type="ORF">MJO55_27205</name>
</gene>
<evidence type="ECO:0000259" key="10">
    <source>
        <dbReference type="Pfam" id="PF17763"/>
    </source>
</evidence>
<evidence type="ECO:0000256" key="7">
    <source>
        <dbReference type="PROSITE-ProRule" id="PRU10099"/>
    </source>
</evidence>
<accession>A0A9X3BQV9</accession>
<dbReference type="PROSITE" id="PS00917">
    <property type="entry name" value="ASN_GLN_ASE_2"/>
    <property type="match status" value="1"/>
</dbReference>
<dbReference type="InterPro" id="IPR027473">
    <property type="entry name" value="L-asparaginase_C"/>
</dbReference>
<dbReference type="InterPro" id="IPR037152">
    <property type="entry name" value="L-asparaginase_N_sf"/>
</dbReference>
<dbReference type="PANTHER" id="PTHR11707">
    <property type="entry name" value="L-ASPARAGINASE"/>
    <property type="match status" value="1"/>
</dbReference>
<dbReference type="InterPro" id="IPR020827">
    <property type="entry name" value="Asparaginase/glutaminase_AS1"/>
</dbReference>
<evidence type="ECO:0000313" key="12">
    <source>
        <dbReference type="EMBL" id="ULP36804.1"/>
    </source>
</evidence>
<dbReference type="GO" id="GO:0004067">
    <property type="term" value="F:asparaginase activity"/>
    <property type="evidence" value="ECO:0007669"/>
    <property type="project" value="UniProtKB-UniRule"/>
</dbReference>
<feature type="domain" description="L-asparaginase N-terminal" evidence="9">
    <location>
        <begin position="3"/>
        <end position="187"/>
    </location>
</feature>
<dbReference type="SMART" id="SM00870">
    <property type="entry name" value="Asparaginase"/>
    <property type="match status" value="1"/>
</dbReference>
<dbReference type="PROSITE" id="PS51732">
    <property type="entry name" value="ASN_GLN_ASE_3"/>
    <property type="match status" value="1"/>
</dbReference>
<dbReference type="Pfam" id="PF00710">
    <property type="entry name" value="Asparaginase"/>
    <property type="match status" value="1"/>
</dbReference>
<dbReference type="EMBL" id="CP092427">
    <property type="protein sequence ID" value="ULP36804.1"/>
    <property type="molecule type" value="Genomic_DNA"/>
</dbReference>
<dbReference type="PIRSF" id="PIRSF500176">
    <property type="entry name" value="L_ASNase"/>
    <property type="match status" value="1"/>
</dbReference>
<feature type="active site" evidence="7">
    <location>
        <position position="12"/>
    </location>
</feature>
<reference evidence="11" key="2">
    <citation type="journal article" date="2022" name="BMC Genomics">
        <title>Comparative genome analysis of mycobacteria focusing on tRNA and non-coding RNA.</title>
        <authorList>
            <person name="Behra P.R.K."/>
            <person name="Pettersson B.M.F."/>
            <person name="Ramesh M."/>
            <person name="Das S."/>
            <person name="Dasgupta S."/>
            <person name="Kirsebom L.A."/>
        </authorList>
    </citation>
    <scope>NUCLEOTIDE SEQUENCE</scope>
    <source>
        <strain evidence="11">DSM 45406</strain>
    </source>
</reference>
<evidence type="ECO:0000256" key="1">
    <source>
        <dbReference type="ARBA" id="ARBA00010518"/>
    </source>
</evidence>
<evidence type="ECO:0000256" key="8">
    <source>
        <dbReference type="PROSITE-ProRule" id="PRU10100"/>
    </source>
</evidence>
<dbReference type="Gene3D" id="3.40.50.1170">
    <property type="entry name" value="L-asparaginase, N-terminal domain"/>
    <property type="match status" value="1"/>
</dbReference>
<reference evidence="11" key="1">
    <citation type="submission" date="2020-07" db="EMBL/GenBank/DDBJ databases">
        <authorList>
            <person name="Pettersson B.M.F."/>
            <person name="Behra P.R.K."/>
            <person name="Ramesh M."/>
            <person name="Das S."/>
            <person name="Dasgupta S."/>
            <person name="Kirsebom L.A."/>
        </authorList>
    </citation>
    <scope>NUCLEOTIDE SEQUENCE</scope>
    <source>
        <strain evidence="11">DSM 45406</strain>
    </source>
</reference>
<keyword evidence="13" id="KW-1185">Reference proteome</keyword>
<dbReference type="Proteomes" id="UP001055159">
    <property type="component" value="Chromosome"/>
</dbReference>
<reference evidence="12" key="3">
    <citation type="submission" date="2022-08" db="EMBL/GenBank/DDBJ databases">
        <title>Whole genome sequencing of non-tuberculosis mycobacteria type-strains.</title>
        <authorList>
            <person name="Igarashi Y."/>
            <person name="Osugi A."/>
            <person name="Mitarai S."/>
        </authorList>
    </citation>
    <scope>NUCLEOTIDE SEQUENCE</scope>
    <source>
        <strain evidence="12">JCM 16372</strain>
    </source>
</reference>
<evidence type="ECO:0000256" key="2">
    <source>
        <dbReference type="ARBA" id="ARBA00012920"/>
    </source>
</evidence>
<evidence type="ECO:0000256" key="4">
    <source>
        <dbReference type="ARBA" id="ARBA00049366"/>
    </source>
</evidence>
<protein>
    <recommendedName>
        <fullName evidence="2">asparaginase</fullName>
        <ecNumber evidence="2">3.5.1.1</ecNumber>
    </recommendedName>
</protein>
<evidence type="ECO:0000256" key="5">
    <source>
        <dbReference type="PIRSR" id="PIRSR001220-1"/>
    </source>
</evidence>
<keyword evidence="3" id="KW-0378">Hydrolase</keyword>
<feature type="binding site" evidence="6">
    <location>
        <position position="52"/>
    </location>
    <ligand>
        <name>substrate</name>
    </ligand>
</feature>
<feature type="domain" description="Asparaginase/glutaminase C-terminal" evidence="10">
    <location>
        <begin position="208"/>
        <end position="322"/>
    </location>
</feature>
<dbReference type="InterPro" id="IPR040919">
    <property type="entry name" value="Asparaginase_C"/>
</dbReference>
<dbReference type="CDD" id="cd08964">
    <property type="entry name" value="L-asparaginase_II"/>
    <property type="match status" value="1"/>
</dbReference>
<evidence type="ECO:0000256" key="6">
    <source>
        <dbReference type="PIRSR" id="PIRSR001220-2"/>
    </source>
</evidence>
<dbReference type="Gene3D" id="3.40.50.40">
    <property type="match status" value="1"/>
</dbReference>
<dbReference type="SFLD" id="SFLDS00057">
    <property type="entry name" value="Glutaminase/Asparaginase"/>
    <property type="match status" value="1"/>
</dbReference>
<feature type="active site" evidence="8">
    <location>
        <position position="87"/>
    </location>
</feature>
<dbReference type="PANTHER" id="PTHR11707:SF28">
    <property type="entry name" value="60 KDA LYSOPHOSPHOLIPASE"/>
    <property type="match status" value="1"/>
</dbReference>
<evidence type="ECO:0000256" key="3">
    <source>
        <dbReference type="ARBA" id="ARBA00022801"/>
    </source>
</evidence>
<dbReference type="AlphaFoldDB" id="A0A9X3BQV9"/>
<evidence type="ECO:0000313" key="14">
    <source>
        <dbReference type="Proteomes" id="UP001140272"/>
    </source>
</evidence>